<keyword evidence="1 3" id="KW-0732">Signal</keyword>
<dbReference type="AlphaFoldDB" id="A0A7W6MBS7"/>
<dbReference type="RefSeq" id="WP_025054245.1">
    <property type="nucleotide sequence ID" value="NZ_JACIFU010000006.1"/>
</dbReference>
<reference evidence="5 6" key="1">
    <citation type="submission" date="2020-08" db="EMBL/GenBank/DDBJ databases">
        <title>Genomic Encyclopedia of Type Strains, Phase IV (KMG-IV): sequencing the most valuable type-strain genomes for metagenomic binning, comparative biology and taxonomic classification.</title>
        <authorList>
            <person name="Goeker M."/>
        </authorList>
    </citation>
    <scope>NUCLEOTIDE SEQUENCE [LARGE SCALE GENOMIC DNA]</scope>
    <source>
        <strain evidence="5 6">DSM 101015</strain>
    </source>
</reference>
<dbReference type="GO" id="GO:0005507">
    <property type="term" value="F:copper ion binding"/>
    <property type="evidence" value="ECO:0007669"/>
    <property type="project" value="InterPro"/>
</dbReference>
<dbReference type="EMBL" id="JACIFU010000006">
    <property type="protein sequence ID" value="MBB4175857.1"/>
    <property type="molecule type" value="Genomic_DNA"/>
</dbReference>
<dbReference type="InterPro" id="IPR014755">
    <property type="entry name" value="Cu-Rt/internalin_Ig-like"/>
</dbReference>
<sequence length="114" mass="12018">MKQIILALVAALAMATAALAHSKAEDTTPAGGATVEAVEVIELRFDDPMRVTAIALTGPDGELDITRETGLDPVTEFRAMPPEDMPAGAYTVDWRGLSSDGHPMQGSFDFTVAD</sequence>
<protein>
    <recommendedName>
        <fullName evidence="4">CopC domain-containing protein</fullName>
    </recommendedName>
</protein>
<name>A0A7W6MBS7_9RHOB</name>
<dbReference type="GO" id="GO:0046688">
    <property type="term" value="P:response to copper ion"/>
    <property type="evidence" value="ECO:0007669"/>
    <property type="project" value="InterPro"/>
</dbReference>
<evidence type="ECO:0000313" key="6">
    <source>
        <dbReference type="Proteomes" id="UP000565745"/>
    </source>
</evidence>
<evidence type="ECO:0000256" key="3">
    <source>
        <dbReference type="SAM" id="SignalP"/>
    </source>
</evidence>
<feature type="chain" id="PRO_5031083720" description="CopC domain-containing protein" evidence="3">
    <location>
        <begin position="21"/>
        <end position="114"/>
    </location>
</feature>
<dbReference type="GO" id="GO:0042597">
    <property type="term" value="C:periplasmic space"/>
    <property type="evidence" value="ECO:0007669"/>
    <property type="project" value="InterPro"/>
</dbReference>
<feature type="signal peptide" evidence="3">
    <location>
        <begin position="1"/>
        <end position="20"/>
    </location>
</feature>
<gene>
    <name evidence="5" type="ORF">GGR93_003665</name>
</gene>
<evidence type="ECO:0000256" key="2">
    <source>
        <dbReference type="ARBA" id="ARBA00023008"/>
    </source>
</evidence>
<dbReference type="Pfam" id="PF04234">
    <property type="entry name" value="CopC"/>
    <property type="match status" value="1"/>
</dbReference>
<keyword evidence="2" id="KW-0186">Copper</keyword>
<proteinExistence type="predicted"/>
<dbReference type="InterPro" id="IPR014756">
    <property type="entry name" value="Ig_E-set"/>
</dbReference>
<evidence type="ECO:0000259" key="4">
    <source>
        <dbReference type="Pfam" id="PF04234"/>
    </source>
</evidence>
<comment type="caution">
    <text evidence="5">The sequence shown here is derived from an EMBL/GenBank/DDBJ whole genome shotgun (WGS) entry which is preliminary data.</text>
</comment>
<dbReference type="Gene3D" id="2.60.40.1220">
    <property type="match status" value="1"/>
</dbReference>
<dbReference type="Proteomes" id="UP000565745">
    <property type="component" value="Unassembled WGS sequence"/>
</dbReference>
<feature type="domain" description="CopC" evidence="4">
    <location>
        <begin position="21"/>
        <end position="112"/>
    </location>
</feature>
<dbReference type="SUPFAM" id="SSF81296">
    <property type="entry name" value="E set domains"/>
    <property type="match status" value="1"/>
</dbReference>
<dbReference type="OrthoDB" id="9796814at2"/>
<keyword evidence="6" id="KW-1185">Reference proteome</keyword>
<evidence type="ECO:0000256" key="1">
    <source>
        <dbReference type="ARBA" id="ARBA00022729"/>
    </source>
</evidence>
<organism evidence="5 6">
    <name type="scientific">Sulfitobacter noctilucicola</name>
    <dbReference type="NCBI Taxonomy" id="1342301"/>
    <lineage>
        <taxon>Bacteria</taxon>
        <taxon>Pseudomonadati</taxon>
        <taxon>Pseudomonadota</taxon>
        <taxon>Alphaproteobacteria</taxon>
        <taxon>Rhodobacterales</taxon>
        <taxon>Roseobacteraceae</taxon>
        <taxon>Sulfitobacter</taxon>
    </lineage>
</organism>
<dbReference type="InterPro" id="IPR007348">
    <property type="entry name" value="CopC_dom"/>
</dbReference>
<evidence type="ECO:0000313" key="5">
    <source>
        <dbReference type="EMBL" id="MBB4175857.1"/>
    </source>
</evidence>
<accession>A0A7W6MBS7</accession>